<proteinExistence type="predicted"/>
<keyword evidence="2" id="KW-0472">Membrane</keyword>
<feature type="compositionally biased region" description="Basic and acidic residues" evidence="1">
    <location>
        <begin position="128"/>
        <end position="139"/>
    </location>
</feature>
<dbReference type="Pfam" id="PF10947">
    <property type="entry name" value="DUF2628"/>
    <property type="match status" value="1"/>
</dbReference>
<comment type="caution">
    <text evidence="3">The sequence shown here is derived from an EMBL/GenBank/DDBJ whole genome shotgun (WGS) entry which is preliminary data.</text>
</comment>
<name>A0A5B0VME8_RHITR</name>
<dbReference type="Proteomes" id="UP000323608">
    <property type="component" value="Unassembled WGS sequence"/>
</dbReference>
<dbReference type="AlphaFoldDB" id="A0A5B0VME8"/>
<feature type="region of interest" description="Disordered" evidence="1">
    <location>
        <begin position="128"/>
        <end position="165"/>
    </location>
</feature>
<evidence type="ECO:0000256" key="2">
    <source>
        <dbReference type="SAM" id="Phobius"/>
    </source>
</evidence>
<keyword evidence="2" id="KW-1133">Transmembrane helix</keyword>
<gene>
    <name evidence="3" type="ORF">FP026_29055</name>
</gene>
<reference evidence="3 4" key="1">
    <citation type="submission" date="2019-07" db="EMBL/GenBank/DDBJ databases">
        <title>The Draft Genome Sequence of Rhizobium tropici SARCC-755 Associated with Superior Nodulation on Pigeonpea (Cajanus cajan (L.) Millsp.).</title>
        <authorList>
            <person name="Bopape F.L."/>
            <person name="Hassen A.I."/>
            <person name="Swanevelder Z.H."/>
            <person name="Gwata E.T."/>
        </authorList>
    </citation>
    <scope>NUCLEOTIDE SEQUENCE [LARGE SCALE GENOMIC DNA]</scope>
    <source>
        <strain evidence="3 4">SARCC-755</strain>
    </source>
</reference>
<dbReference type="OrthoDB" id="7285394at2"/>
<evidence type="ECO:0000313" key="4">
    <source>
        <dbReference type="Proteomes" id="UP000323608"/>
    </source>
</evidence>
<dbReference type="EMBL" id="VNIP01000018">
    <property type="protein sequence ID" value="KAA1175538.1"/>
    <property type="molecule type" value="Genomic_DNA"/>
</dbReference>
<accession>A0A5B0VME8</accession>
<dbReference type="InterPro" id="IPR024399">
    <property type="entry name" value="DUF2628"/>
</dbReference>
<feature type="transmembrane region" description="Helical" evidence="2">
    <location>
        <begin position="37"/>
        <end position="60"/>
    </location>
</feature>
<evidence type="ECO:0000313" key="3">
    <source>
        <dbReference type="EMBL" id="KAA1175538.1"/>
    </source>
</evidence>
<protein>
    <submittedName>
        <fullName evidence="3">DUF2628 domain-containing protein</fullName>
    </submittedName>
</protein>
<evidence type="ECO:0000256" key="1">
    <source>
        <dbReference type="SAM" id="MobiDB-lite"/>
    </source>
</evidence>
<feature type="transmembrane region" description="Helical" evidence="2">
    <location>
        <begin position="72"/>
        <end position="90"/>
    </location>
</feature>
<keyword evidence="2" id="KW-0812">Transmembrane</keyword>
<sequence>MASYLILTPPGVPNRSEVSDRYRDETRFIRDGFSWKAFLFPTLWMLFHRLWLHAIAAFLLQGIALELMRQPGFFAAGAALLLGVHILAALEGPHALSDRLVGRGWKVENLVSAHDLATAEEIHFSRLEQEPNPDIHPKNWDISATNTNTSRPGPSFGLPGYDGGR</sequence>
<dbReference type="RefSeq" id="WP_149638022.1">
    <property type="nucleotide sequence ID" value="NZ_VNIP01000018.1"/>
</dbReference>
<feature type="compositionally biased region" description="Polar residues" evidence="1">
    <location>
        <begin position="142"/>
        <end position="152"/>
    </location>
</feature>
<organism evidence="3 4">
    <name type="scientific">Rhizobium tropici</name>
    <dbReference type="NCBI Taxonomy" id="398"/>
    <lineage>
        <taxon>Bacteria</taxon>
        <taxon>Pseudomonadati</taxon>
        <taxon>Pseudomonadota</taxon>
        <taxon>Alphaproteobacteria</taxon>
        <taxon>Hyphomicrobiales</taxon>
        <taxon>Rhizobiaceae</taxon>
        <taxon>Rhizobium/Agrobacterium group</taxon>
        <taxon>Rhizobium</taxon>
    </lineage>
</organism>